<reference evidence="1" key="1">
    <citation type="submission" date="2021-09" db="EMBL/GenBank/DDBJ databases">
        <authorList>
            <consortium name="AG Swart"/>
            <person name="Singh M."/>
            <person name="Singh A."/>
            <person name="Seah K."/>
            <person name="Emmerich C."/>
        </authorList>
    </citation>
    <scope>NUCLEOTIDE SEQUENCE</scope>
    <source>
        <strain evidence="1">ATCC30299</strain>
    </source>
</reference>
<dbReference type="Proteomes" id="UP001162131">
    <property type="component" value="Unassembled WGS sequence"/>
</dbReference>
<proteinExistence type="predicted"/>
<evidence type="ECO:0000313" key="2">
    <source>
        <dbReference type="Proteomes" id="UP001162131"/>
    </source>
</evidence>
<accession>A0AAU9K241</accession>
<dbReference type="AlphaFoldDB" id="A0AAU9K241"/>
<protein>
    <submittedName>
        <fullName evidence="1">Uncharacterized protein</fullName>
    </submittedName>
</protein>
<comment type="caution">
    <text evidence="1">The sequence shown here is derived from an EMBL/GenBank/DDBJ whole genome shotgun (WGS) entry which is preliminary data.</text>
</comment>
<sequence>MPISVFEKKKLKIQGIFIDSDKWDYKGPKEIDSQISQLNFFKYIFIAKWTENINIILLPLWVIFNKFTIWILIDFLHFLIFKNIQMLILSKSRHKDIIYKNKKISYSSLVIFYEIYNI</sequence>
<name>A0AAU9K241_9CILI</name>
<dbReference type="EMBL" id="CAJZBQ010000055">
    <property type="protein sequence ID" value="CAG9332597.1"/>
    <property type="molecule type" value="Genomic_DNA"/>
</dbReference>
<keyword evidence="2" id="KW-1185">Reference proteome</keyword>
<evidence type="ECO:0000313" key="1">
    <source>
        <dbReference type="EMBL" id="CAG9332597.1"/>
    </source>
</evidence>
<organism evidence="1 2">
    <name type="scientific">Blepharisma stoltei</name>
    <dbReference type="NCBI Taxonomy" id="1481888"/>
    <lineage>
        <taxon>Eukaryota</taxon>
        <taxon>Sar</taxon>
        <taxon>Alveolata</taxon>
        <taxon>Ciliophora</taxon>
        <taxon>Postciliodesmatophora</taxon>
        <taxon>Heterotrichea</taxon>
        <taxon>Heterotrichida</taxon>
        <taxon>Blepharismidae</taxon>
        <taxon>Blepharisma</taxon>
    </lineage>
</organism>
<gene>
    <name evidence="1" type="ORF">BSTOLATCC_MIC56891</name>
</gene>